<reference evidence="7" key="1">
    <citation type="submission" date="2016-04" db="EMBL/GenBank/DDBJ databases">
        <title>Comparative genomics of biotechnologically important yeasts.</title>
        <authorList>
            <consortium name="DOE Joint Genome Institute"/>
            <person name="Riley R."/>
            <person name="Haridas S."/>
            <person name="Wolfe K.H."/>
            <person name="Lopes M.R."/>
            <person name="Hittinger C.T."/>
            <person name="Goker M."/>
            <person name="Salamov A."/>
            <person name="Wisecaver J."/>
            <person name="Long T.M."/>
            <person name="Aerts A.L."/>
            <person name="Barry K."/>
            <person name="Choi C."/>
            <person name="Clum A."/>
            <person name="Coughlan A.Y."/>
            <person name="Deshpande S."/>
            <person name="Douglass A.P."/>
            <person name="Hanson S.J."/>
            <person name="Klenk H.-P."/>
            <person name="Labutti K."/>
            <person name="Lapidus A."/>
            <person name="Lindquist E."/>
            <person name="Lipzen A."/>
            <person name="Meier-Kolthoff J.P."/>
            <person name="Ohm R.A."/>
            <person name="Otillar R.P."/>
            <person name="Pangilinan J."/>
            <person name="Peng Y."/>
            <person name="Rokas A."/>
            <person name="Rosa C.A."/>
            <person name="Scheuner C."/>
            <person name="Sibirny A.A."/>
            <person name="Slot J.C."/>
            <person name="Stielow J.B."/>
            <person name="Sun H."/>
            <person name="Kurtzman C.P."/>
            <person name="Blackwell M."/>
            <person name="Grigoriev I.V."/>
            <person name="Jeffries T.W."/>
        </authorList>
    </citation>
    <scope>NUCLEOTIDE SEQUENCE [LARGE SCALE GENOMIC DNA]</scope>
    <source>
        <strain evidence="7">NRRL YB-2248</strain>
    </source>
</reference>
<comment type="similarity">
    <text evidence="1">Belongs to the AAA ATPase family.</text>
</comment>
<evidence type="ECO:0000256" key="4">
    <source>
        <dbReference type="SAM" id="MobiDB-lite"/>
    </source>
</evidence>
<organism evidence="6 7">
    <name type="scientific">[Candida] arabinofermentans NRRL YB-2248</name>
    <dbReference type="NCBI Taxonomy" id="983967"/>
    <lineage>
        <taxon>Eukaryota</taxon>
        <taxon>Fungi</taxon>
        <taxon>Dikarya</taxon>
        <taxon>Ascomycota</taxon>
        <taxon>Saccharomycotina</taxon>
        <taxon>Pichiomycetes</taxon>
        <taxon>Pichiales</taxon>
        <taxon>Pichiaceae</taxon>
        <taxon>Ogataea</taxon>
        <taxon>Ogataea/Candida clade</taxon>
    </lineage>
</organism>
<dbReference type="Gene3D" id="3.40.50.300">
    <property type="entry name" value="P-loop containing nucleotide triphosphate hydrolases"/>
    <property type="match status" value="1"/>
</dbReference>
<name>A0A1E4SUA5_9ASCO</name>
<keyword evidence="7" id="KW-1185">Reference proteome</keyword>
<feature type="compositionally biased region" description="Polar residues" evidence="4">
    <location>
        <begin position="123"/>
        <end position="141"/>
    </location>
</feature>
<dbReference type="SUPFAM" id="SSF52540">
    <property type="entry name" value="P-loop containing nucleoside triphosphate hydrolases"/>
    <property type="match status" value="1"/>
</dbReference>
<evidence type="ECO:0000259" key="5">
    <source>
        <dbReference type="SMART" id="SM00382"/>
    </source>
</evidence>
<proteinExistence type="inferred from homology"/>
<feature type="compositionally biased region" description="Low complexity" evidence="4">
    <location>
        <begin position="270"/>
        <end position="282"/>
    </location>
</feature>
<dbReference type="CDD" id="cd19509">
    <property type="entry name" value="RecA-like_VPS4-like"/>
    <property type="match status" value="1"/>
</dbReference>
<evidence type="ECO:0000256" key="3">
    <source>
        <dbReference type="ARBA" id="ARBA00022840"/>
    </source>
</evidence>
<keyword evidence="3" id="KW-0067">ATP-binding</keyword>
<dbReference type="GO" id="GO:0016887">
    <property type="term" value="F:ATP hydrolysis activity"/>
    <property type="evidence" value="ECO:0007669"/>
    <property type="project" value="InterPro"/>
</dbReference>
<dbReference type="FunFam" id="3.40.50.300:FF:000093">
    <property type="entry name" value="Fidgetin-like 1"/>
    <property type="match status" value="1"/>
</dbReference>
<dbReference type="AlphaFoldDB" id="A0A1E4SUA5"/>
<gene>
    <name evidence="6" type="ORF">CANARDRAFT_30312</name>
</gene>
<dbReference type="Gene3D" id="1.10.8.60">
    <property type="match status" value="1"/>
</dbReference>
<feature type="compositionally biased region" description="Acidic residues" evidence="4">
    <location>
        <begin position="397"/>
        <end position="406"/>
    </location>
</feature>
<protein>
    <recommendedName>
        <fullName evidence="5">AAA+ ATPase domain-containing protein</fullName>
    </recommendedName>
</protein>
<dbReference type="InterPro" id="IPR027417">
    <property type="entry name" value="P-loop_NTPase"/>
</dbReference>
<evidence type="ECO:0000313" key="7">
    <source>
        <dbReference type="Proteomes" id="UP000094801"/>
    </source>
</evidence>
<dbReference type="SMART" id="SM00382">
    <property type="entry name" value="AAA"/>
    <property type="match status" value="1"/>
</dbReference>
<dbReference type="EMBL" id="KV453868">
    <property type="protein sequence ID" value="ODV83084.1"/>
    <property type="molecule type" value="Genomic_DNA"/>
</dbReference>
<feature type="compositionally biased region" description="Polar residues" evidence="4">
    <location>
        <begin position="369"/>
        <end position="392"/>
    </location>
</feature>
<dbReference type="InterPro" id="IPR003593">
    <property type="entry name" value="AAA+_ATPase"/>
</dbReference>
<dbReference type="Pfam" id="PF09336">
    <property type="entry name" value="Vps4_C"/>
    <property type="match status" value="1"/>
</dbReference>
<dbReference type="STRING" id="983967.A0A1E4SUA5"/>
<evidence type="ECO:0000256" key="2">
    <source>
        <dbReference type="ARBA" id="ARBA00022741"/>
    </source>
</evidence>
<feature type="compositionally biased region" description="Polar residues" evidence="4">
    <location>
        <begin position="311"/>
        <end position="338"/>
    </location>
</feature>
<evidence type="ECO:0000313" key="6">
    <source>
        <dbReference type="EMBL" id="ODV83084.1"/>
    </source>
</evidence>
<dbReference type="OrthoDB" id="10251136at2759"/>
<keyword evidence="2" id="KW-0547">Nucleotide-binding</keyword>
<dbReference type="GO" id="GO:0005524">
    <property type="term" value="F:ATP binding"/>
    <property type="evidence" value="ECO:0007669"/>
    <property type="project" value="UniProtKB-KW"/>
</dbReference>
<dbReference type="PANTHER" id="PTHR23074:SF17">
    <property type="entry name" value="FIDGETIN-LIKE PROTEIN 1"/>
    <property type="match status" value="1"/>
</dbReference>
<dbReference type="FunFam" id="1.10.8.60:FF:000022">
    <property type="entry name" value="Fidgetin like 1"/>
    <property type="match status" value="1"/>
</dbReference>
<dbReference type="InterPro" id="IPR003959">
    <property type="entry name" value="ATPase_AAA_core"/>
</dbReference>
<dbReference type="InterPro" id="IPR041569">
    <property type="entry name" value="AAA_lid_3"/>
</dbReference>
<dbReference type="InterPro" id="IPR003960">
    <property type="entry name" value="ATPase_AAA_CS"/>
</dbReference>
<dbReference type="PANTHER" id="PTHR23074">
    <property type="entry name" value="AAA DOMAIN-CONTAINING"/>
    <property type="match status" value="1"/>
</dbReference>
<dbReference type="InterPro" id="IPR050304">
    <property type="entry name" value="MT-severing_AAA_ATPase"/>
</dbReference>
<accession>A0A1E4SUA5</accession>
<feature type="region of interest" description="Disordered" evidence="4">
    <location>
        <begin position="270"/>
        <end position="406"/>
    </location>
</feature>
<feature type="domain" description="AAA+ ATPase" evidence="5">
    <location>
        <begin position="476"/>
        <end position="621"/>
    </location>
</feature>
<sequence length="726" mass="80746">MFSRKKNSQPPLTRLLELYNEIANNSLTNLSLEQNNRPQEALTGWKSLHQIALIKVDQLDKSIIGQELTSEEAYIFDEIKILQAQADDHMIRLDKKLQYALPSKVQQQFSGSSSSSPASSRQNTVVNVPTLRSNQPTTMQTKKPPVRQMMKSMRPGNAQSSTNNSSTNLSTPAVSAAVNPQSAKQAANLIWSPSTSLSAHKSYSSDAPENLFQDFDGEFDSNQEVYKQETLKQLQKAGQLSQVRRHRDDENLAEQLQQLDLRLKQQENRQAQQQLLQHQHQQPRVKTSAERAQAALKISAAVKLKPPAMKASSTSPTRGKSPPTTQQRLQAPKQQSTNPRSRGASPGPRRTQQQQQQQQQQATRKVSPKNISAQSRKTSDSNAQKELAYNSTKDTETLDSGEDDDLTTDEAEEKLIASLRGVDPQAAKQILNEIVVHGDEVHWDDIAGLDAAKNSLKEAVVYPFLRPDLFSGLREPARGMLLFGPPGTGKTMLARAVATESKSTFFSISASSLTSKYLGESEKLVRALFQLAKKLAPSIIFVDEIDSLLGSRNNDGENESSRRIKNEFLVQWSDLTKAAAGRDSGEDLQRVLVLAATNLPWAIDEAARRRFVRRQYIPLPEYETRKAQISRMLSHQKHTLTDEDFEELVQLTDAFSGSDLTALAKDAAMGPLRELGDKLLMTSKSEIRPLSLKDFIASLSYIRPSVSKEGLEEFEEWAKLYGSSGA</sequence>
<feature type="compositionally biased region" description="Low complexity" evidence="4">
    <location>
        <begin position="108"/>
        <end position="122"/>
    </location>
</feature>
<dbReference type="Pfam" id="PF17862">
    <property type="entry name" value="AAA_lid_3"/>
    <property type="match status" value="1"/>
</dbReference>
<dbReference type="Proteomes" id="UP000094801">
    <property type="component" value="Unassembled WGS sequence"/>
</dbReference>
<feature type="compositionally biased region" description="Low complexity" evidence="4">
    <location>
        <begin position="339"/>
        <end position="361"/>
    </location>
</feature>
<feature type="region of interest" description="Disordered" evidence="4">
    <location>
        <begin position="108"/>
        <end position="180"/>
    </location>
</feature>
<dbReference type="PROSITE" id="PS00674">
    <property type="entry name" value="AAA"/>
    <property type="match status" value="1"/>
</dbReference>
<feature type="compositionally biased region" description="Low complexity" evidence="4">
    <location>
        <begin position="160"/>
        <end position="171"/>
    </location>
</feature>
<evidence type="ECO:0000256" key="1">
    <source>
        <dbReference type="ARBA" id="ARBA00006914"/>
    </source>
</evidence>
<dbReference type="InterPro" id="IPR015415">
    <property type="entry name" value="Spast_Vps4_C"/>
</dbReference>
<dbReference type="Pfam" id="PF00004">
    <property type="entry name" value="AAA"/>
    <property type="match status" value="1"/>
</dbReference>